<name>A6JPF5_RAT</name>
<sequence length="75" mass="8872">MRYFSQRCIKKEPKWKRLKTINTKIKGSRVSQKPRNYLLTPKRPTSIENIKVKSASKYGKKVVLFSNWKPSSLNM</sequence>
<dbReference type="AlphaFoldDB" id="A6JPF5"/>
<gene>
    <name evidence="1" type="ORF">rCG_57371</name>
</gene>
<proteinExistence type="predicted"/>
<organism evidence="1 2">
    <name type="scientific">Rattus norvegicus</name>
    <name type="common">Rat</name>
    <dbReference type="NCBI Taxonomy" id="10116"/>
    <lineage>
        <taxon>Eukaryota</taxon>
        <taxon>Metazoa</taxon>
        <taxon>Chordata</taxon>
        <taxon>Craniata</taxon>
        <taxon>Vertebrata</taxon>
        <taxon>Euteleostomi</taxon>
        <taxon>Mammalia</taxon>
        <taxon>Eutheria</taxon>
        <taxon>Euarchontoglires</taxon>
        <taxon>Glires</taxon>
        <taxon>Rodentia</taxon>
        <taxon>Myomorpha</taxon>
        <taxon>Muroidea</taxon>
        <taxon>Muridae</taxon>
        <taxon>Murinae</taxon>
        <taxon>Rattus</taxon>
    </lineage>
</organism>
<accession>A6JPF5</accession>
<dbReference type="Proteomes" id="UP000234681">
    <property type="component" value="Chromosome 1"/>
</dbReference>
<protein>
    <submittedName>
        <fullName evidence="1">RCG57371</fullName>
    </submittedName>
</protein>
<evidence type="ECO:0000313" key="2">
    <source>
        <dbReference type="Proteomes" id="UP000234681"/>
    </source>
</evidence>
<reference evidence="2" key="1">
    <citation type="submission" date="2005-09" db="EMBL/GenBank/DDBJ databases">
        <authorList>
            <person name="Mural R.J."/>
            <person name="Li P.W."/>
            <person name="Adams M.D."/>
            <person name="Amanatides P.G."/>
            <person name="Baden-Tillson H."/>
            <person name="Barnstead M."/>
            <person name="Chin S.H."/>
            <person name="Dew I."/>
            <person name="Evans C.A."/>
            <person name="Ferriera S."/>
            <person name="Flanigan M."/>
            <person name="Fosler C."/>
            <person name="Glodek A."/>
            <person name="Gu Z."/>
            <person name="Holt R.A."/>
            <person name="Jennings D."/>
            <person name="Kraft C.L."/>
            <person name="Lu F."/>
            <person name="Nguyen T."/>
            <person name="Nusskern D.R."/>
            <person name="Pfannkoch C.M."/>
            <person name="Sitter C."/>
            <person name="Sutton G.G."/>
            <person name="Venter J.C."/>
            <person name="Wang Z."/>
            <person name="Woodage T."/>
            <person name="Zheng X.H."/>
            <person name="Zhong F."/>
        </authorList>
    </citation>
    <scope>NUCLEOTIDE SEQUENCE [LARGE SCALE GENOMIC DNA]</scope>
    <source>
        <strain>BN</strain>
        <strain evidence="2">Sprague-Dawley</strain>
    </source>
</reference>
<dbReference type="EMBL" id="CH473994">
    <property type="protein sequence ID" value="EDL93827.1"/>
    <property type="molecule type" value="Genomic_DNA"/>
</dbReference>
<evidence type="ECO:0000313" key="1">
    <source>
        <dbReference type="EMBL" id="EDL93827.1"/>
    </source>
</evidence>